<organism evidence="3 4">
    <name type="scientific">Lysobacter enzymogenes</name>
    <dbReference type="NCBI Taxonomy" id="69"/>
    <lineage>
        <taxon>Bacteria</taxon>
        <taxon>Pseudomonadati</taxon>
        <taxon>Pseudomonadota</taxon>
        <taxon>Gammaproteobacteria</taxon>
        <taxon>Lysobacterales</taxon>
        <taxon>Lysobacteraceae</taxon>
        <taxon>Lysobacter</taxon>
    </lineage>
</organism>
<evidence type="ECO:0000256" key="1">
    <source>
        <dbReference type="SAM" id="MobiDB-lite"/>
    </source>
</evidence>
<dbReference type="OrthoDB" id="6004605at2"/>
<feature type="compositionally biased region" description="Low complexity" evidence="1">
    <location>
        <begin position="272"/>
        <end position="292"/>
    </location>
</feature>
<evidence type="ECO:0000313" key="4">
    <source>
        <dbReference type="Proteomes" id="UP000061569"/>
    </source>
</evidence>
<feature type="region of interest" description="Disordered" evidence="1">
    <location>
        <begin position="265"/>
        <end position="292"/>
    </location>
</feature>
<dbReference type="InterPro" id="IPR054246">
    <property type="entry name" value="DUF6973"/>
</dbReference>
<proteinExistence type="predicted"/>
<dbReference type="PATRIC" id="fig|69.6.peg.4411"/>
<dbReference type="Pfam" id="PF22322">
    <property type="entry name" value="DUF6973"/>
    <property type="match status" value="1"/>
</dbReference>
<sequence>MNNPMSDLKRGIEQDAYRYYEQLSGEKLARRPDGSFAGQGHNDALDAFRHAYTSGRTTQLAAGQQWISRSYGDDNEIGSKHPNDPREHRMDLWNNEVGRRLGDEASGKDDLAKRCYEAVKNGTLITGLDDKRIGQLYPDDPRLKRREGDPERELMTKEDVAKVNRDVSHALDHPRIPFPKDHPDRDMYDKLRSGLPAQVSDEKVAEAVLAAKHGGMREPSDIGKVALQDGQIFIAGSTPGFRAQVDAGKPAADMGGTVQQLDSHNRTEAYEQKQQQQQQQQQQQPTQQYGGR</sequence>
<reference evidence="3 4" key="1">
    <citation type="submission" date="2015-11" db="EMBL/GenBank/DDBJ databases">
        <title>Genome sequences of Lysobacter enzymogenes strain C3 and Lysobacter antibioticus ATCC 29479.</title>
        <authorList>
            <person name="Kobayashi D.Y."/>
        </authorList>
    </citation>
    <scope>NUCLEOTIDE SEQUENCE [LARGE SCALE GENOMIC DNA]</scope>
    <source>
        <strain evidence="3 4">C3</strain>
    </source>
</reference>
<gene>
    <name evidence="3" type="ORF">GLE_4474</name>
</gene>
<dbReference type="KEGG" id="lez:GLE_4474"/>
<accession>A0A0S2DMJ5</accession>
<evidence type="ECO:0000259" key="2">
    <source>
        <dbReference type="Pfam" id="PF22322"/>
    </source>
</evidence>
<dbReference type="EMBL" id="CP013140">
    <property type="protein sequence ID" value="ALN59815.1"/>
    <property type="molecule type" value="Genomic_DNA"/>
</dbReference>
<name>A0A0S2DMJ5_LYSEN</name>
<dbReference type="Proteomes" id="UP000061569">
    <property type="component" value="Chromosome"/>
</dbReference>
<dbReference type="AlphaFoldDB" id="A0A0S2DMJ5"/>
<protein>
    <submittedName>
        <fullName evidence="3">Lytic enzyme</fullName>
    </submittedName>
</protein>
<feature type="domain" description="DUF6973" evidence="2">
    <location>
        <begin position="38"/>
        <end position="122"/>
    </location>
</feature>
<evidence type="ECO:0000313" key="3">
    <source>
        <dbReference type="EMBL" id="ALN59815.1"/>
    </source>
</evidence>
<dbReference type="STRING" id="69.GLE_4474"/>